<gene>
    <name evidence="3" type="ORF">K1Y72_29820</name>
</gene>
<dbReference type="RefSeq" id="WP_220169840.1">
    <property type="nucleotide sequence ID" value="NZ_JAIBOA010000025.1"/>
</dbReference>
<keyword evidence="2" id="KW-0472">Membrane</keyword>
<feature type="region of interest" description="Disordered" evidence="1">
    <location>
        <begin position="73"/>
        <end position="191"/>
    </location>
</feature>
<evidence type="ECO:0000256" key="1">
    <source>
        <dbReference type="SAM" id="MobiDB-lite"/>
    </source>
</evidence>
<feature type="compositionally biased region" description="Pro residues" evidence="1">
    <location>
        <begin position="89"/>
        <end position="105"/>
    </location>
</feature>
<evidence type="ECO:0000256" key="2">
    <source>
        <dbReference type="SAM" id="Phobius"/>
    </source>
</evidence>
<feature type="compositionally biased region" description="Low complexity" evidence="1">
    <location>
        <begin position="106"/>
        <end position="131"/>
    </location>
</feature>
<keyword evidence="2" id="KW-0812">Transmembrane</keyword>
<name>A0ABS7G313_9ACTN</name>
<organism evidence="3 4">
    <name type="scientific">Actinomadura parmotrematis</name>
    <dbReference type="NCBI Taxonomy" id="2864039"/>
    <lineage>
        <taxon>Bacteria</taxon>
        <taxon>Bacillati</taxon>
        <taxon>Actinomycetota</taxon>
        <taxon>Actinomycetes</taxon>
        <taxon>Streptosporangiales</taxon>
        <taxon>Thermomonosporaceae</taxon>
        <taxon>Actinomadura</taxon>
    </lineage>
</organism>
<feature type="transmembrane region" description="Helical" evidence="2">
    <location>
        <begin position="32"/>
        <end position="54"/>
    </location>
</feature>
<feature type="compositionally biased region" description="Low complexity" evidence="1">
    <location>
        <begin position="146"/>
        <end position="155"/>
    </location>
</feature>
<keyword evidence="2" id="KW-1133">Transmembrane helix</keyword>
<evidence type="ECO:0000313" key="4">
    <source>
        <dbReference type="Proteomes" id="UP000774570"/>
    </source>
</evidence>
<protein>
    <recommendedName>
        <fullName evidence="5">Translation initiation factor IF-2</fullName>
    </recommendedName>
</protein>
<comment type="caution">
    <text evidence="3">The sequence shown here is derived from an EMBL/GenBank/DDBJ whole genome shotgun (WGS) entry which is preliminary data.</text>
</comment>
<reference evidence="3 4" key="1">
    <citation type="submission" date="2021-07" db="EMBL/GenBank/DDBJ databases">
        <title>Actinomadura sp. PM05-2 isolated from lichen.</title>
        <authorList>
            <person name="Somphong A."/>
            <person name="Phongsopitanun W."/>
            <person name="Tanasupawat S."/>
            <person name="Peongsungnone V."/>
        </authorList>
    </citation>
    <scope>NUCLEOTIDE SEQUENCE [LARGE SCALE GENOMIC DNA]</scope>
    <source>
        <strain evidence="3 4">PM05-2</strain>
    </source>
</reference>
<evidence type="ECO:0008006" key="5">
    <source>
        <dbReference type="Google" id="ProtNLM"/>
    </source>
</evidence>
<feature type="compositionally biased region" description="Pro residues" evidence="1">
    <location>
        <begin position="132"/>
        <end position="145"/>
    </location>
</feature>
<feature type="compositionally biased region" description="Low complexity" evidence="1">
    <location>
        <begin position="167"/>
        <end position="191"/>
    </location>
</feature>
<accession>A0ABS7G313</accession>
<proteinExistence type="predicted"/>
<dbReference type="Proteomes" id="UP000774570">
    <property type="component" value="Unassembled WGS sequence"/>
</dbReference>
<keyword evidence="4" id="KW-1185">Reference proteome</keyword>
<dbReference type="EMBL" id="JAIBOA010000025">
    <property type="protein sequence ID" value="MBW8486600.1"/>
    <property type="molecule type" value="Genomic_DNA"/>
</dbReference>
<sequence>MTHSPEVLDSSTADPAPVFVDATGRRRRRLRLAGAVLGLACCGYAAMLGVSLAGGPVSPRVLLPLPGVPEKAAVGEAGPKGHRVAPSRPAAPPPARPAGAVPPAPAGRAPAPSTASAAPAARRAAPSSSAAPKPPPAATPPPPAAPSASPSASPTVRRRYGRGGQGTATPAPSPAASGTATPAAPAAGTAG</sequence>
<evidence type="ECO:0000313" key="3">
    <source>
        <dbReference type="EMBL" id="MBW8486600.1"/>
    </source>
</evidence>